<accession>A0ABP1FKW0</accession>
<comment type="caution">
    <text evidence="1">The sequence shown here is derived from an EMBL/GenBank/DDBJ whole genome shotgun (WGS) entry which is preliminary data.</text>
</comment>
<reference evidence="1 2" key="1">
    <citation type="submission" date="2024-06" db="EMBL/GenBank/DDBJ databases">
        <authorList>
            <person name="Kraege A."/>
            <person name="Thomma B."/>
        </authorList>
    </citation>
    <scope>NUCLEOTIDE SEQUENCE [LARGE SCALE GENOMIC DNA]</scope>
</reference>
<dbReference type="EMBL" id="CAXHTA020000004">
    <property type="protein sequence ID" value="CAL5220598.1"/>
    <property type="molecule type" value="Genomic_DNA"/>
</dbReference>
<protein>
    <submittedName>
        <fullName evidence="1">G2639 protein</fullName>
    </submittedName>
</protein>
<evidence type="ECO:0000313" key="1">
    <source>
        <dbReference type="EMBL" id="CAL5220598.1"/>
    </source>
</evidence>
<gene>
    <name evidence="1" type="primary">g2639</name>
    <name evidence="1" type="ORF">VP750_LOCUS2257</name>
</gene>
<sequence length="614" mass="66357">MQVLKNTFTCGARTLPEDGTEAYATPVAAQAGNDIGAQAAGNSRRAELQAAGTDDRVVQRARGVYYVVGQSPTCLSSLLGRCIIRAADEGNIKGAIRLLRMPLRLGCSRLAANTMDSIASLQGRPDVLAYLIAHLMAERDLRQPLQLVTALLRHRRVEALCALCCEMEQAGNVAQMATLLSEAARRDYHEELAALMLYMVKEGHLDTARDIVLVMLVNMHEDAVGLVFLHMLQWGGANQVATICIALADVSAIALLAEAERALVRWELARGYPVGSVILAIIKMGRADVIARVLIELDEQRQVDFVVQTLQGLKTEDAVEAAVQVSQALASMDRPDVVADIKIALVEHGHMDIVVACVKSCIQGGLAWVAAALSLELLRKGRLDIEAEVMRVMAEEGRLDLLARWMGILIRGGHEREWAEIAGVLHRRGMFWIVADIIAELVPTGRAAVDAHKALYDHLGPDYCADVHILMIDRGNLDRACQLTAAAVINQQSQVVLDVMTAIISDKALSGGFDILQDRADIVARKVLRLLETGHTGLVVALNNALIKEGRFAPAVKMAAAMADMAPDGVIDLLDKLRDAGATIMPEVWHYITAAQFTPGVVVPPAEAQSPQGV</sequence>
<dbReference type="Proteomes" id="UP001497392">
    <property type="component" value="Unassembled WGS sequence"/>
</dbReference>
<evidence type="ECO:0000313" key="2">
    <source>
        <dbReference type="Proteomes" id="UP001497392"/>
    </source>
</evidence>
<name>A0ABP1FKW0_9CHLO</name>
<keyword evidence="2" id="KW-1185">Reference proteome</keyword>
<organism evidence="1 2">
    <name type="scientific">Coccomyxa viridis</name>
    <dbReference type="NCBI Taxonomy" id="1274662"/>
    <lineage>
        <taxon>Eukaryota</taxon>
        <taxon>Viridiplantae</taxon>
        <taxon>Chlorophyta</taxon>
        <taxon>core chlorophytes</taxon>
        <taxon>Trebouxiophyceae</taxon>
        <taxon>Trebouxiophyceae incertae sedis</taxon>
        <taxon>Coccomyxaceae</taxon>
        <taxon>Coccomyxa</taxon>
    </lineage>
</organism>
<proteinExistence type="predicted"/>